<keyword evidence="2" id="KW-1185">Reference proteome</keyword>
<dbReference type="EMBL" id="CASHSV030000409">
    <property type="protein sequence ID" value="CAJ2664810.1"/>
    <property type="molecule type" value="Genomic_DNA"/>
</dbReference>
<dbReference type="Proteomes" id="UP001177021">
    <property type="component" value="Unassembled WGS sequence"/>
</dbReference>
<comment type="caution">
    <text evidence="1">The sequence shown here is derived from an EMBL/GenBank/DDBJ whole genome shotgun (WGS) entry which is preliminary data.</text>
</comment>
<evidence type="ECO:0000313" key="2">
    <source>
        <dbReference type="Proteomes" id="UP001177021"/>
    </source>
</evidence>
<gene>
    <name evidence="1" type="ORF">MILVUS5_LOCUS29930</name>
</gene>
<organism evidence="1 2">
    <name type="scientific">Trifolium pratense</name>
    <name type="common">Red clover</name>
    <dbReference type="NCBI Taxonomy" id="57577"/>
    <lineage>
        <taxon>Eukaryota</taxon>
        <taxon>Viridiplantae</taxon>
        <taxon>Streptophyta</taxon>
        <taxon>Embryophyta</taxon>
        <taxon>Tracheophyta</taxon>
        <taxon>Spermatophyta</taxon>
        <taxon>Magnoliopsida</taxon>
        <taxon>eudicotyledons</taxon>
        <taxon>Gunneridae</taxon>
        <taxon>Pentapetalae</taxon>
        <taxon>rosids</taxon>
        <taxon>fabids</taxon>
        <taxon>Fabales</taxon>
        <taxon>Fabaceae</taxon>
        <taxon>Papilionoideae</taxon>
        <taxon>50 kb inversion clade</taxon>
        <taxon>NPAAA clade</taxon>
        <taxon>Hologalegina</taxon>
        <taxon>IRL clade</taxon>
        <taxon>Trifolieae</taxon>
        <taxon>Trifolium</taxon>
    </lineage>
</organism>
<name>A0ACB0L878_TRIPR</name>
<sequence length="162" mass="19257">MEPTNHIWVIVKETNGIQNIHFRMRRNYQMKKMMNVYCDRSSLDFDSIVFFFKGVRIWPDQTPYELDIDDGDEIDAALYEHWRACINIDVKGQVGYEASYSFQRNRPLKKLMDEYCNQYNLDVSQVCFLFDGRLVQAEQTPHELGIEDGDEILAMLHLRRHV</sequence>
<evidence type="ECO:0000313" key="1">
    <source>
        <dbReference type="EMBL" id="CAJ2664810.1"/>
    </source>
</evidence>
<accession>A0ACB0L878</accession>
<proteinExistence type="predicted"/>
<protein>
    <submittedName>
        <fullName evidence="1">Uncharacterized protein</fullName>
    </submittedName>
</protein>
<reference evidence="1" key="1">
    <citation type="submission" date="2023-10" db="EMBL/GenBank/DDBJ databases">
        <authorList>
            <person name="Rodriguez Cubillos JULIANA M."/>
            <person name="De Vega J."/>
        </authorList>
    </citation>
    <scope>NUCLEOTIDE SEQUENCE</scope>
</reference>